<dbReference type="InterPro" id="IPR017871">
    <property type="entry name" value="ABC_transporter-like_CS"/>
</dbReference>
<feature type="domain" description="ABC transporter" evidence="10">
    <location>
        <begin position="39"/>
        <end position="278"/>
    </location>
</feature>
<evidence type="ECO:0000256" key="9">
    <source>
        <dbReference type="ARBA" id="ARBA00023136"/>
    </source>
</evidence>
<keyword evidence="7" id="KW-0408">Iron</keyword>
<keyword evidence="8" id="KW-0406">Ion transport</keyword>
<dbReference type="InterPro" id="IPR027417">
    <property type="entry name" value="P-loop_NTPase"/>
</dbReference>
<proteinExistence type="predicted"/>
<dbReference type="PROSITE" id="PS50893">
    <property type="entry name" value="ABC_TRANSPORTER_2"/>
    <property type="match status" value="1"/>
</dbReference>
<dbReference type="Proteomes" id="UP000293345">
    <property type="component" value="Unassembled WGS sequence"/>
</dbReference>
<keyword evidence="4" id="KW-0410">Iron transport</keyword>
<accession>A0A4Q2K335</accession>
<dbReference type="InterPro" id="IPR003439">
    <property type="entry name" value="ABC_transporter-like_ATP-bd"/>
</dbReference>
<evidence type="ECO:0000259" key="10">
    <source>
        <dbReference type="PROSITE" id="PS50893"/>
    </source>
</evidence>
<keyword evidence="5" id="KW-0547">Nucleotide-binding</keyword>
<keyword evidence="3" id="KW-1003">Cell membrane</keyword>
<dbReference type="SMART" id="SM00382">
    <property type="entry name" value="AAA"/>
    <property type="match status" value="1"/>
</dbReference>
<evidence type="ECO:0000256" key="3">
    <source>
        <dbReference type="ARBA" id="ARBA00022475"/>
    </source>
</evidence>
<dbReference type="EMBL" id="SDPW01000001">
    <property type="protein sequence ID" value="RXZ53662.1"/>
    <property type="molecule type" value="Genomic_DNA"/>
</dbReference>
<dbReference type="SUPFAM" id="SSF52540">
    <property type="entry name" value="P-loop containing nucleoside triphosphate hydrolases"/>
    <property type="match status" value="1"/>
</dbReference>
<dbReference type="InterPro" id="IPR003593">
    <property type="entry name" value="AAA+_ATPase"/>
</dbReference>
<evidence type="ECO:0000256" key="2">
    <source>
        <dbReference type="ARBA" id="ARBA00022448"/>
    </source>
</evidence>
<evidence type="ECO:0000256" key="4">
    <source>
        <dbReference type="ARBA" id="ARBA00022496"/>
    </source>
</evidence>
<protein>
    <submittedName>
        <fullName evidence="11">ABC transporter ATP-binding protein</fullName>
    </submittedName>
</protein>
<dbReference type="CDD" id="cd03214">
    <property type="entry name" value="ABC_Iron-Siderophores_B12_Hemin"/>
    <property type="match status" value="1"/>
</dbReference>
<dbReference type="OrthoDB" id="5296765at2"/>
<name>A0A4Q2K335_9ACTN</name>
<dbReference type="Gene3D" id="3.40.50.300">
    <property type="entry name" value="P-loop containing nucleotide triphosphate hydrolases"/>
    <property type="match status" value="1"/>
</dbReference>
<dbReference type="AlphaFoldDB" id="A0A4Q2K335"/>
<dbReference type="GO" id="GO:0005524">
    <property type="term" value="F:ATP binding"/>
    <property type="evidence" value="ECO:0007669"/>
    <property type="project" value="UniProtKB-KW"/>
</dbReference>
<keyword evidence="6 11" id="KW-0067">ATP-binding</keyword>
<evidence type="ECO:0000256" key="6">
    <source>
        <dbReference type="ARBA" id="ARBA00022840"/>
    </source>
</evidence>
<gene>
    <name evidence="11" type="ORF">ET524_03500</name>
</gene>
<dbReference type="GO" id="GO:0005886">
    <property type="term" value="C:plasma membrane"/>
    <property type="evidence" value="ECO:0007669"/>
    <property type="project" value="UniProtKB-SubCell"/>
</dbReference>
<evidence type="ECO:0000256" key="1">
    <source>
        <dbReference type="ARBA" id="ARBA00004202"/>
    </source>
</evidence>
<sequence>MANNENEQLTAAPSAGVADEMEGKAGASLTDSVPAAPVFTVNGLQFAYDHGRVPIFDGLDLTIPEGQITTLIGANGSGKSTLFNLLTKNLKPTGGSIHLRGGDVSALRLRDFARLVAIVHQKNSAPGDLAVEKLVGYGRFPYHGVGSAASTEEDERMVAWALEVTGLTEYARRPVSALSGGQAQRVWIAMALAQGSDVLLLDEPTTYLDIRYQLDILHLVKRLNSEFGMTVTMVLHDVNQALRYSDNLVALAGGRIVAQGAPDSIITPNLLEQVYGVRLGVTTIEGKPFVLAV</sequence>
<keyword evidence="12" id="KW-1185">Reference proteome</keyword>
<organism evidence="11 12">
    <name type="scientific">Senegalimassilia faecalis</name>
    <dbReference type="NCBI Taxonomy" id="2509433"/>
    <lineage>
        <taxon>Bacteria</taxon>
        <taxon>Bacillati</taxon>
        <taxon>Actinomycetota</taxon>
        <taxon>Coriobacteriia</taxon>
        <taxon>Coriobacteriales</taxon>
        <taxon>Coriobacteriaceae</taxon>
        <taxon>Senegalimassilia</taxon>
    </lineage>
</organism>
<evidence type="ECO:0000256" key="5">
    <source>
        <dbReference type="ARBA" id="ARBA00022741"/>
    </source>
</evidence>
<evidence type="ECO:0000313" key="12">
    <source>
        <dbReference type="Proteomes" id="UP000293345"/>
    </source>
</evidence>
<dbReference type="RefSeq" id="WP_129423359.1">
    <property type="nucleotide sequence ID" value="NZ_SDPW01000001.1"/>
</dbReference>
<dbReference type="PANTHER" id="PTHR42771:SF10">
    <property type="entry name" value="FERRICHROME TRANSPORT ATP-BINDING PROTEIN FHUC"/>
    <property type="match status" value="1"/>
</dbReference>
<dbReference type="FunFam" id="3.40.50.300:FF:000134">
    <property type="entry name" value="Iron-enterobactin ABC transporter ATP-binding protein"/>
    <property type="match status" value="1"/>
</dbReference>
<dbReference type="Pfam" id="PF00005">
    <property type="entry name" value="ABC_tran"/>
    <property type="match status" value="1"/>
</dbReference>
<evidence type="ECO:0000313" key="11">
    <source>
        <dbReference type="EMBL" id="RXZ53662.1"/>
    </source>
</evidence>
<dbReference type="InterPro" id="IPR051535">
    <property type="entry name" value="Siderophore_ABC-ATPase"/>
</dbReference>
<reference evidence="11 12" key="1">
    <citation type="submission" date="2019-01" db="EMBL/GenBank/DDBJ databases">
        <title>Senegalimassilia sp. nov. KGMB04484 isolated human feces.</title>
        <authorList>
            <person name="Han K.-I."/>
            <person name="Kim J.-S."/>
            <person name="Lee K.C."/>
            <person name="Suh M.K."/>
            <person name="Eom M.K."/>
            <person name="Lee J.H."/>
            <person name="Park S.-H."/>
            <person name="Kang S.W."/>
            <person name="Park J.-E."/>
            <person name="Oh B.S."/>
            <person name="Yu S.Y."/>
            <person name="Choi S.-H."/>
            <person name="Lee D.H."/>
            <person name="Yoon H."/>
            <person name="Kim B.-Y."/>
            <person name="Lee J.H."/>
            <person name="Lee J.-S."/>
        </authorList>
    </citation>
    <scope>NUCLEOTIDE SEQUENCE [LARGE SCALE GENOMIC DNA]</scope>
    <source>
        <strain evidence="11 12">KGMB04484</strain>
    </source>
</reference>
<comment type="caution">
    <text evidence="11">The sequence shown here is derived from an EMBL/GenBank/DDBJ whole genome shotgun (WGS) entry which is preliminary data.</text>
</comment>
<evidence type="ECO:0000256" key="8">
    <source>
        <dbReference type="ARBA" id="ARBA00023065"/>
    </source>
</evidence>
<dbReference type="PANTHER" id="PTHR42771">
    <property type="entry name" value="IRON(3+)-HYDROXAMATE IMPORT ATP-BINDING PROTEIN FHUC"/>
    <property type="match status" value="1"/>
</dbReference>
<evidence type="ECO:0000256" key="7">
    <source>
        <dbReference type="ARBA" id="ARBA00023004"/>
    </source>
</evidence>
<comment type="subcellular location">
    <subcellularLocation>
        <location evidence="1">Cell membrane</location>
        <topology evidence="1">Peripheral membrane protein</topology>
    </subcellularLocation>
</comment>
<dbReference type="GO" id="GO:0016887">
    <property type="term" value="F:ATP hydrolysis activity"/>
    <property type="evidence" value="ECO:0007669"/>
    <property type="project" value="InterPro"/>
</dbReference>
<dbReference type="GO" id="GO:0006826">
    <property type="term" value="P:iron ion transport"/>
    <property type="evidence" value="ECO:0007669"/>
    <property type="project" value="UniProtKB-KW"/>
</dbReference>
<keyword evidence="9" id="KW-0472">Membrane</keyword>
<dbReference type="PROSITE" id="PS00211">
    <property type="entry name" value="ABC_TRANSPORTER_1"/>
    <property type="match status" value="1"/>
</dbReference>
<keyword evidence="2" id="KW-0813">Transport</keyword>